<feature type="compositionally biased region" description="Polar residues" evidence="1">
    <location>
        <begin position="85"/>
        <end position="105"/>
    </location>
</feature>
<keyword evidence="3" id="KW-1185">Reference proteome</keyword>
<evidence type="ECO:0000313" key="3">
    <source>
        <dbReference type="Proteomes" id="UP000509510"/>
    </source>
</evidence>
<dbReference type="Proteomes" id="UP000509510">
    <property type="component" value="Chromosome I"/>
</dbReference>
<dbReference type="KEGG" id="trg:TRUGW13939_00864"/>
<feature type="compositionally biased region" description="Low complexity" evidence="1">
    <location>
        <begin position="106"/>
        <end position="118"/>
    </location>
</feature>
<sequence length="382" mass="42953">MDGQARSTLIRRRRDGLARDFAAIAAKLDIRYNSTTDFISRVLDYIDIYFNAMGWFWGSSTPSDPTKKLDPELRDYLQQEKPAPYTTTSSASRLAANESQTTHNPSASSSSSSSSSSSTENPVPAASQFPDGRYAHLWKTYKPLADIEGAQPQAAAERAINAFKNRKDTVHDAAMENCALEHESLMTCFHKGDWWSLVKAKATMCGDENRKFSRCYTTQAKFLQALGYAASTDWDAHKEERIQLHADKLYHQMLDYEQRAAEARAAGREPPPITSLFRPEARPVPSHIIHSADSGNQNDQKDMVVVPGGEKLPEGYTPHTPLKDLTPHERELAIRSVNAEIEQNRAYADEAMPFVQKQQEARARRQERAKGWFGETIGKWIT</sequence>
<evidence type="ECO:0000313" key="2">
    <source>
        <dbReference type="EMBL" id="QKX53784.1"/>
    </source>
</evidence>
<protein>
    <submittedName>
        <fullName evidence="2">Uncharacterized protein</fullName>
    </submittedName>
</protein>
<dbReference type="GeneID" id="55988377"/>
<feature type="region of interest" description="Disordered" evidence="1">
    <location>
        <begin position="80"/>
        <end position="129"/>
    </location>
</feature>
<reference evidence="3" key="1">
    <citation type="submission" date="2020-06" db="EMBL/GenBank/DDBJ databases">
        <title>A chromosome-scale genome assembly of Talaromyces rugulosus W13939.</title>
        <authorList>
            <person name="Wang B."/>
            <person name="Guo L."/>
            <person name="Ye K."/>
            <person name="Wang L."/>
        </authorList>
    </citation>
    <scope>NUCLEOTIDE SEQUENCE [LARGE SCALE GENOMIC DNA]</scope>
    <source>
        <strain evidence="3">W13939</strain>
    </source>
</reference>
<dbReference type="OrthoDB" id="2103031at2759"/>
<evidence type="ECO:0000256" key="1">
    <source>
        <dbReference type="SAM" id="MobiDB-lite"/>
    </source>
</evidence>
<dbReference type="AlphaFoldDB" id="A0A7H8QIH5"/>
<accession>A0A7H8QIH5</accession>
<dbReference type="EMBL" id="CP055898">
    <property type="protein sequence ID" value="QKX53784.1"/>
    <property type="molecule type" value="Genomic_DNA"/>
</dbReference>
<name>A0A7H8QIH5_TALRU</name>
<proteinExistence type="predicted"/>
<dbReference type="RefSeq" id="XP_035339963.1">
    <property type="nucleotide sequence ID" value="XM_035484070.1"/>
</dbReference>
<gene>
    <name evidence="2" type="ORF">TRUGW13939_00864</name>
</gene>
<organism evidence="2 3">
    <name type="scientific">Talaromyces rugulosus</name>
    <name type="common">Penicillium rugulosum</name>
    <dbReference type="NCBI Taxonomy" id="121627"/>
    <lineage>
        <taxon>Eukaryota</taxon>
        <taxon>Fungi</taxon>
        <taxon>Dikarya</taxon>
        <taxon>Ascomycota</taxon>
        <taxon>Pezizomycotina</taxon>
        <taxon>Eurotiomycetes</taxon>
        <taxon>Eurotiomycetidae</taxon>
        <taxon>Eurotiales</taxon>
        <taxon>Trichocomaceae</taxon>
        <taxon>Talaromyces</taxon>
        <taxon>Talaromyces sect. Islandici</taxon>
    </lineage>
</organism>